<keyword evidence="1" id="KW-0175">Coiled coil</keyword>
<evidence type="ECO:0000313" key="3">
    <source>
        <dbReference type="Proteomes" id="UP000522007"/>
    </source>
</evidence>
<reference evidence="2 3" key="1">
    <citation type="submission" date="2020-03" db="EMBL/GenBank/DDBJ databases">
        <title>Soil Listeria distribution.</title>
        <authorList>
            <person name="Liao J."/>
            <person name="Wiedmann M."/>
        </authorList>
    </citation>
    <scope>NUCLEOTIDE SEQUENCE [LARGE SCALE GENOMIC DNA]</scope>
    <source>
        <strain evidence="2 3">FSL L7-1829</strain>
    </source>
</reference>
<proteinExistence type="predicted"/>
<name>A0A7X0W6G0_LISWE</name>
<feature type="coiled-coil region" evidence="1">
    <location>
        <begin position="81"/>
        <end position="115"/>
    </location>
</feature>
<dbReference type="Proteomes" id="UP000522007">
    <property type="component" value="Unassembled WGS sequence"/>
</dbReference>
<gene>
    <name evidence="2" type="ORF">HB853_13560</name>
</gene>
<accession>A0A7X0W6G0</accession>
<comment type="caution">
    <text evidence="2">The sequence shown here is derived from an EMBL/GenBank/DDBJ whole genome shotgun (WGS) entry which is preliminary data.</text>
</comment>
<protein>
    <submittedName>
        <fullName evidence="2">Uncharacterized protein</fullName>
    </submittedName>
</protein>
<evidence type="ECO:0000256" key="1">
    <source>
        <dbReference type="SAM" id="Coils"/>
    </source>
</evidence>
<dbReference type="AlphaFoldDB" id="A0A7X0W6G0"/>
<organism evidence="2 3">
    <name type="scientific">Listeria welshimeri</name>
    <dbReference type="NCBI Taxonomy" id="1643"/>
    <lineage>
        <taxon>Bacteria</taxon>
        <taxon>Bacillati</taxon>
        <taxon>Bacillota</taxon>
        <taxon>Bacilli</taxon>
        <taxon>Bacillales</taxon>
        <taxon>Listeriaceae</taxon>
        <taxon>Listeria</taxon>
    </lineage>
</organism>
<dbReference type="EMBL" id="JAAROP010000021">
    <property type="protein sequence ID" value="MBC1323956.1"/>
    <property type="molecule type" value="Genomic_DNA"/>
</dbReference>
<sequence>MEILLNPPEVKEKNLFSKSDKLEISIFPNIDLSNFNKIIIKNNVYSNNLANEQKEARDKLYYNKIYNLVERAQYPVLKNEFNNAQKNFDESKKEYEFKEAKKKVLEEEIQKLDGKIFSLKSIAEKQAV</sequence>
<evidence type="ECO:0000313" key="2">
    <source>
        <dbReference type="EMBL" id="MBC1323956.1"/>
    </source>
</evidence>